<dbReference type="PROSITE" id="PS51379">
    <property type="entry name" value="4FE4S_FER_2"/>
    <property type="match status" value="2"/>
</dbReference>
<dbReference type="SUPFAM" id="SSF52540">
    <property type="entry name" value="P-loop containing nucleoside triphosphate hydrolases"/>
    <property type="match status" value="1"/>
</dbReference>
<dbReference type="EMBL" id="JAAIJR010000024">
    <property type="protein sequence ID" value="NEX20271.1"/>
    <property type="molecule type" value="Genomic_DNA"/>
</dbReference>
<keyword evidence="2" id="KW-0408">Iron</keyword>
<evidence type="ECO:0000256" key="1">
    <source>
        <dbReference type="ARBA" id="ARBA00022723"/>
    </source>
</evidence>
<dbReference type="GO" id="GO:0051536">
    <property type="term" value="F:iron-sulfur cluster binding"/>
    <property type="evidence" value="ECO:0007669"/>
    <property type="project" value="UniProtKB-KW"/>
</dbReference>
<dbReference type="PANTHER" id="PTHR43534">
    <property type="entry name" value="MIND SUPERFAMILY P-LOOP ATPASE CONTAINING AN INSERTED FERREDOXIN DOMAIN"/>
    <property type="match status" value="1"/>
</dbReference>
<evidence type="ECO:0000259" key="4">
    <source>
        <dbReference type="PROSITE" id="PS51379"/>
    </source>
</evidence>
<dbReference type="InterPro" id="IPR017900">
    <property type="entry name" value="4Fe4S_Fe_S_CS"/>
</dbReference>
<evidence type="ECO:0000313" key="6">
    <source>
        <dbReference type="Proteomes" id="UP000471640"/>
    </source>
</evidence>
<dbReference type="Proteomes" id="UP000471640">
    <property type="component" value="Unassembled WGS sequence"/>
</dbReference>
<sequence>MKELTILSGKGGTGKTTVSAAFASLAPSKVMADCDVDASNLHLLLAPEPRQSADFMAMRSPRIDAELCADCGYCESWCRFDAIKLDFDDGYVIDELACEHCGLCALVCPETAIIMEDHVCGEWMVSDTGKGTLVHARLGVGEDNSGKLVTLVRREARRAAAAEGAALVLNDGPPGIGCPATAAITGADLVLAVTEPTPSGMHDLERVAELCKHFKVPLGVCTNKYDLDAEKSAAIRDWCQSSGVDLLGEIPFDPAVTKALMAQRTVIDSDCGAVSTAVTALWEAVSTRLDQLPGSP</sequence>
<dbReference type="Gene3D" id="3.30.70.20">
    <property type="match status" value="1"/>
</dbReference>
<reference evidence="5 6" key="2">
    <citation type="submission" date="2020-02" db="EMBL/GenBank/DDBJ databases">
        <title>Genome sequences of Thiorhodococcus mannitoliphagus and Thiorhodococcus minor, purple sulfur photosynthetic bacteria in the gammaproteobacterial family, Chromatiaceae.</title>
        <authorList>
            <person name="Aviles F.A."/>
            <person name="Meyer T.E."/>
            <person name="Kyndt J.A."/>
        </authorList>
    </citation>
    <scope>NUCLEOTIDE SEQUENCE [LARGE SCALE GENOMIC DNA]</scope>
    <source>
        <strain evidence="5 6">DSM 18266</strain>
    </source>
</reference>
<dbReference type="Gene3D" id="3.40.50.300">
    <property type="entry name" value="P-loop containing nucleotide triphosphate hydrolases"/>
    <property type="match status" value="1"/>
</dbReference>
<organism evidence="5 6">
    <name type="scientific">Thiorhodococcus mannitoliphagus</name>
    <dbReference type="NCBI Taxonomy" id="329406"/>
    <lineage>
        <taxon>Bacteria</taxon>
        <taxon>Pseudomonadati</taxon>
        <taxon>Pseudomonadota</taxon>
        <taxon>Gammaproteobacteria</taxon>
        <taxon>Chromatiales</taxon>
        <taxon>Chromatiaceae</taxon>
        <taxon>Thiorhodococcus</taxon>
    </lineage>
</organism>
<name>A0A6P1DTK1_9GAMM</name>
<dbReference type="RefSeq" id="WP_164653372.1">
    <property type="nucleotide sequence ID" value="NZ_JAAIJR010000024.1"/>
</dbReference>
<evidence type="ECO:0000256" key="3">
    <source>
        <dbReference type="ARBA" id="ARBA00023014"/>
    </source>
</evidence>
<dbReference type="CDD" id="cd03110">
    <property type="entry name" value="SIMIBI_bact_arch"/>
    <property type="match status" value="1"/>
</dbReference>
<feature type="domain" description="4Fe-4S ferredoxin-type" evidence="4">
    <location>
        <begin position="59"/>
        <end position="88"/>
    </location>
</feature>
<reference evidence="6" key="1">
    <citation type="journal article" date="2020" name="Microbiol. Resour. Announc.">
        <title>Draft Genome Sequences of Thiorhodococcus mannitoliphagus and Thiorhodococcus minor, Purple Sulfur Photosynthetic Bacteria in the Gammaproteobacterial Family Chromatiaceae.</title>
        <authorList>
            <person name="Aviles F.A."/>
            <person name="Meyer T.E."/>
            <person name="Kyndt J.A."/>
        </authorList>
    </citation>
    <scope>NUCLEOTIDE SEQUENCE [LARGE SCALE GENOMIC DNA]</scope>
    <source>
        <strain evidence="6">DSM 18266</strain>
    </source>
</reference>
<dbReference type="SUPFAM" id="SSF54862">
    <property type="entry name" value="4Fe-4S ferredoxins"/>
    <property type="match status" value="1"/>
</dbReference>
<protein>
    <submittedName>
        <fullName evidence="5">4Fe-4S dicluster domain-containing protein</fullName>
    </submittedName>
</protein>
<dbReference type="Pfam" id="PF01656">
    <property type="entry name" value="CbiA"/>
    <property type="match status" value="1"/>
</dbReference>
<accession>A0A6P1DTK1</accession>
<evidence type="ECO:0000256" key="2">
    <source>
        <dbReference type="ARBA" id="ARBA00023004"/>
    </source>
</evidence>
<dbReference type="InterPro" id="IPR027417">
    <property type="entry name" value="P-loop_NTPase"/>
</dbReference>
<dbReference type="GO" id="GO:0046872">
    <property type="term" value="F:metal ion binding"/>
    <property type="evidence" value="ECO:0007669"/>
    <property type="project" value="UniProtKB-KW"/>
</dbReference>
<gene>
    <name evidence="5" type="ORF">G3480_08075</name>
</gene>
<comment type="caution">
    <text evidence="5">The sequence shown here is derived from an EMBL/GenBank/DDBJ whole genome shotgun (WGS) entry which is preliminary data.</text>
</comment>
<proteinExistence type="predicted"/>
<dbReference type="Pfam" id="PF00037">
    <property type="entry name" value="Fer4"/>
    <property type="match status" value="1"/>
</dbReference>
<keyword evidence="3" id="KW-0411">Iron-sulfur</keyword>
<dbReference type="PROSITE" id="PS00198">
    <property type="entry name" value="4FE4S_FER_1"/>
    <property type="match status" value="1"/>
</dbReference>
<keyword evidence="1" id="KW-0479">Metal-binding</keyword>
<dbReference type="AlphaFoldDB" id="A0A6P1DTK1"/>
<dbReference type="InterPro" id="IPR017896">
    <property type="entry name" value="4Fe4S_Fe-S-bd"/>
</dbReference>
<evidence type="ECO:0000313" key="5">
    <source>
        <dbReference type="EMBL" id="NEX20271.1"/>
    </source>
</evidence>
<keyword evidence="6" id="KW-1185">Reference proteome</keyword>
<feature type="domain" description="4Fe-4S ferredoxin-type" evidence="4">
    <location>
        <begin position="89"/>
        <end position="118"/>
    </location>
</feature>
<dbReference type="PANTHER" id="PTHR43534:SF1">
    <property type="entry name" value="4FE-4S CLUSTER CONTAINING PARA FAMILY ATPASE PROTEIN"/>
    <property type="match status" value="1"/>
</dbReference>
<dbReference type="InterPro" id="IPR002586">
    <property type="entry name" value="CobQ/CobB/MinD/ParA_Nub-bd_dom"/>
</dbReference>